<gene>
    <name evidence="3" type="ORF">Rhe02_71850</name>
</gene>
<accession>A0A8J3VKJ8</accession>
<comment type="caution">
    <text evidence="3">The sequence shown here is derived from an EMBL/GenBank/DDBJ whole genome shotgun (WGS) entry which is preliminary data.</text>
</comment>
<dbReference type="EMBL" id="BONY01000061">
    <property type="protein sequence ID" value="GIH09118.1"/>
    <property type="molecule type" value="Genomic_DNA"/>
</dbReference>
<sequence>MAEGDIVWRRPAPGTESQAAAVGYSGPPAGEPATADWHLRHEDPVTAPRPLPRVDHDAIDDAEYRARWVTYAIGFAALGVLLLLACSRLF</sequence>
<proteinExistence type="predicted"/>
<feature type="transmembrane region" description="Helical" evidence="2">
    <location>
        <begin position="68"/>
        <end position="86"/>
    </location>
</feature>
<dbReference type="AlphaFoldDB" id="A0A8J3VKJ8"/>
<dbReference type="RefSeq" id="WP_203912848.1">
    <property type="nucleotide sequence ID" value="NZ_BONY01000061.1"/>
</dbReference>
<evidence type="ECO:0000313" key="4">
    <source>
        <dbReference type="Proteomes" id="UP000612899"/>
    </source>
</evidence>
<keyword evidence="2" id="KW-0812">Transmembrane</keyword>
<keyword evidence="2" id="KW-0472">Membrane</keyword>
<evidence type="ECO:0000313" key="3">
    <source>
        <dbReference type="EMBL" id="GIH09118.1"/>
    </source>
</evidence>
<evidence type="ECO:0000256" key="2">
    <source>
        <dbReference type="SAM" id="Phobius"/>
    </source>
</evidence>
<reference evidence="3" key="1">
    <citation type="submission" date="2021-01" db="EMBL/GenBank/DDBJ databases">
        <title>Whole genome shotgun sequence of Rhizocola hellebori NBRC 109834.</title>
        <authorList>
            <person name="Komaki H."/>
            <person name="Tamura T."/>
        </authorList>
    </citation>
    <scope>NUCLEOTIDE SEQUENCE</scope>
    <source>
        <strain evidence="3">NBRC 109834</strain>
    </source>
</reference>
<keyword evidence="4" id="KW-1185">Reference proteome</keyword>
<keyword evidence="2" id="KW-1133">Transmembrane helix</keyword>
<organism evidence="3 4">
    <name type="scientific">Rhizocola hellebori</name>
    <dbReference type="NCBI Taxonomy" id="1392758"/>
    <lineage>
        <taxon>Bacteria</taxon>
        <taxon>Bacillati</taxon>
        <taxon>Actinomycetota</taxon>
        <taxon>Actinomycetes</taxon>
        <taxon>Micromonosporales</taxon>
        <taxon>Micromonosporaceae</taxon>
        <taxon>Rhizocola</taxon>
    </lineage>
</organism>
<dbReference type="Proteomes" id="UP000612899">
    <property type="component" value="Unassembled WGS sequence"/>
</dbReference>
<evidence type="ECO:0000256" key="1">
    <source>
        <dbReference type="SAM" id="MobiDB-lite"/>
    </source>
</evidence>
<feature type="region of interest" description="Disordered" evidence="1">
    <location>
        <begin position="1"/>
        <end position="34"/>
    </location>
</feature>
<name>A0A8J3VKJ8_9ACTN</name>
<protein>
    <submittedName>
        <fullName evidence="3">Uncharacterized protein</fullName>
    </submittedName>
</protein>